<dbReference type="Pfam" id="PF14223">
    <property type="entry name" value="Retrotran_gag_2"/>
    <property type="match status" value="1"/>
</dbReference>
<keyword evidence="2" id="KW-1185">Reference proteome</keyword>
<organism evidence="1 2">
    <name type="scientific">Gossypium arboreum</name>
    <name type="common">Tree cotton</name>
    <name type="synonym">Gossypium nanking</name>
    <dbReference type="NCBI Taxonomy" id="29729"/>
    <lineage>
        <taxon>Eukaryota</taxon>
        <taxon>Viridiplantae</taxon>
        <taxon>Streptophyta</taxon>
        <taxon>Embryophyta</taxon>
        <taxon>Tracheophyta</taxon>
        <taxon>Spermatophyta</taxon>
        <taxon>Magnoliopsida</taxon>
        <taxon>eudicotyledons</taxon>
        <taxon>Gunneridae</taxon>
        <taxon>Pentapetalae</taxon>
        <taxon>rosids</taxon>
        <taxon>malvids</taxon>
        <taxon>Malvales</taxon>
        <taxon>Malvaceae</taxon>
        <taxon>Malvoideae</taxon>
        <taxon>Gossypium</taxon>
    </lineage>
</organism>
<dbReference type="EMBL" id="JARKNE010000006">
    <property type="protein sequence ID" value="KAK5826630.1"/>
    <property type="molecule type" value="Genomic_DNA"/>
</dbReference>
<comment type="caution">
    <text evidence="1">The sequence shown here is derived from an EMBL/GenBank/DDBJ whole genome shotgun (WGS) entry which is preliminary data.</text>
</comment>
<dbReference type="Proteomes" id="UP001358586">
    <property type="component" value="Chromosome 6"/>
</dbReference>
<evidence type="ECO:0000313" key="2">
    <source>
        <dbReference type="Proteomes" id="UP001358586"/>
    </source>
</evidence>
<protein>
    <submittedName>
        <fullName evidence="1">Uncharacterized protein</fullName>
    </submittedName>
</protein>
<dbReference type="PANTHER" id="PTHR47481:SF10">
    <property type="entry name" value="COPIA-LIKE POLYPROTEIN_RETROTRANSPOSON"/>
    <property type="match status" value="1"/>
</dbReference>
<reference evidence="1 2" key="1">
    <citation type="submission" date="2023-03" db="EMBL/GenBank/DDBJ databases">
        <title>WGS of Gossypium arboreum.</title>
        <authorList>
            <person name="Yu D."/>
        </authorList>
    </citation>
    <scope>NUCLEOTIDE SEQUENCE [LARGE SCALE GENOMIC DNA]</scope>
    <source>
        <tissue evidence="1">Leaf</tissue>
    </source>
</reference>
<dbReference type="Gene3D" id="3.40.50.12660">
    <property type="match status" value="1"/>
</dbReference>
<accession>A0ABR0PQU8</accession>
<dbReference type="PANTHER" id="PTHR47481">
    <property type="match status" value="1"/>
</dbReference>
<sequence length="339" mass="37227">MGKGTKRAVLVGCNYPKTQFSLHGCIDDVNAIRDVILKFGFKESDVNSSPMRQGRRFCLLVQTLGMHLIEWRAMLKRHSTCSVAISDVSEKLPRDVWTTTTRLFATLTGAMLFRLRHELHSLKKGNLSIKDYIEKIQNTSVLIEAFGSRISEAEKVETVLTGLPPKFKAVITLASFSSKPLPLQHLVDVLIEYKNRQMRAVQDVPLHANLLESDPLPALVDSVRGGRPPSVGRGKGFRGVYNSGGPHGTSLPNGSIFNNVEVAPAYGFGLELGPSSAGVYNGPRPFVPWRTKPKAQVYTGSDPCIRLPRIPDVHASDLSNTSGSNVHATQFSGYYGFHT</sequence>
<gene>
    <name evidence="1" type="ORF">PVK06_021556</name>
</gene>
<name>A0ABR0PQU8_GOSAR</name>
<proteinExistence type="predicted"/>
<evidence type="ECO:0000313" key="1">
    <source>
        <dbReference type="EMBL" id="KAK5826630.1"/>
    </source>
</evidence>